<evidence type="ECO:0000313" key="2">
    <source>
        <dbReference type="EMBL" id="MFC4728184.1"/>
    </source>
</evidence>
<evidence type="ECO:0000313" key="3">
    <source>
        <dbReference type="Proteomes" id="UP001595892"/>
    </source>
</evidence>
<dbReference type="RefSeq" id="WP_377004208.1">
    <property type="nucleotide sequence ID" value="NZ_JBHSGG010000023.1"/>
</dbReference>
<accession>A0ABV9NL76</accession>
<dbReference type="Pfam" id="PF11390">
    <property type="entry name" value="FdsD"/>
    <property type="match status" value="1"/>
</dbReference>
<feature type="region of interest" description="Disordered" evidence="1">
    <location>
        <begin position="68"/>
        <end position="88"/>
    </location>
</feature>
<evidence type="ECO:0000256" key="1">
    <source>
        <dbReference type="SAM" id="MobiDB-lite"/>
    </source>
</evidence>
<dbReference type="Proteomes" id="UP001595892">
    <property type="component" value="Unassembled WGS sequence"/>
</dbReference>
<keyword evidence="3" id="KW-1185">Reference proteome</keyword>
<reference evidence="3" key="1">
    <citation type="journal article" date="2019" name="Int. J. Syst. Evol. Microbiol.">
        <title>The Global Catalogue of Microorganisms (GCM) 10K type strain sequencing project: providing services to taxonomists for standard genome sequencing and annotation.</title>
        <authorList>
            <consortium name="The Broad Institute Genomics Platform"/>
            <consortium name="The Broad Institute Genome Sequencing Center for Infectious Disease"/>
            <person name="Wu L."/>
            <person name="Ma J."/>
        </authorList>
    </citation>
    <scope>NUCLEOTIDE SEQUENCE [LARGE SCALE GENOMIC DNA]</scope>
    <source>
        <strain evidence="3">CGMCC 1.13574</strain>
    </source>
</reference>
<dbReference type="EMBL" id="JBHSGG010000023">
    <property type="protein sequence ID" value="MFC4728184.1"/>
    <property type="molecule type" value="Genomic_DNA"/>
</dbReference>
<sequence length="88" mass="9646">MNPTRLAEMANDIGRYFDADPDEEAAIEGMVLHLQRFWEPRMRAQIVAYLGAGGDALDPFPRRAIARLAPRRDDAPPPPFPEGGGDAG</sequence>
<gene>
    <name evidence="2" type="ORF">ACFO3Q_08390</name>
</gene>
<organism evidence="2 3">
    <name type="scientific">Coralloluteibacterium thermophilum</name>
    <dbReference type="NCBI Taxonomy" id="2707049"/>
    <lineage>
        <taxon>Bacteria</taxon>
        <taxon>Pseudomonadati</taxon>
        <taxon>Pseudomonadota</taxon>
        <taxon>Gammaproteobacteria</taxon>
        <taxon>Lysobacterales</taxon>
        <taxon>Lysobacteraceae</taxon>
        <taxon>Coralloluteibacterium</taxon>
    </lineage>
</organism>
<dbReference type="InterPro" id="IPR021074">
    <property type="entry name" value="Formate_DH_dsu"/>
</dbReference>
<name>A0ABV9NL76_9GAMM</name>
<protein>
    <submittedName>
        <fullName evidence="2">Formate dehydrogenase subunit delta</fullName>
    </submittedName>
</protein>
<comment type="caution">
    <text evidence="2">The sequence shown here is derived from an EMBL/GenBank/DDBJ whole genome shotgun (WGS) entry which is preliminary data.</text>
</comment>
<proteinExistence type="predicted"/>